<dbReference type="RefSeq" id="WP_153377114.1">
    <property type="nucleotide sequence ID" value="NZ_WIVW01000001.1"/>
</dbReference>
<feature type="region of interest" description="Disordered" evidence="1">
    <location>
        <begin position="230"/>
        <end position="277"/>
    </location>
</feature>
<reference evidence="2 3" key="1">
    <citation type="submission" date="2019-10" db="EMBL/GenBank/DDBJ databases">
        <title>Evaluation of single-gene subtyping targets for Pseudomonas.</title>
        <authorList>
            <person name="Reichler S.J."/>
            <person name="Orsi R.H."/>
            <person name="Wiedmann M."/>
            <person name="Martin N.H."/>
            <person name="Murphy S.I."/>
        </authorList>
    </citation>
    <scope>NUCLEOTIDE SEQUENCE [LARGE SCALE GENOMIC DNA]</scope>
    <source>
        <strain evidence="2 3">FSL R10-1984</strain>
    </source>
</reference>
<accession>A0A7X2CBA2</accession>
<protein>
    <submittedName>
        <fullName evidence="2">Uncharacterized protein</fullName>
    </submittedName>
</protein>
<dbReference type="Proteomes" id="UP000437970">
    <property type="component" value="Unassembled WGS sequence"/>
</dbReference>
<comment type="caution">
    <text evidence="2">The sequence shown here is derived from an EMBL/GenBank/DDBJ whole genome shotgun (WGS) entry which is preliminary data.</text>
</comment>
<dbReference type="AlphaFoldDB" id="A0A7X2CBA2"/>
<evidence type="ECO:0000313" key="2">
    <source>
        <dbReference type="EMBL" id="MQU25130.1"/>
    </source>
</evidence>
<gene>
    <name evidence="2" type="ORF">GHO29_01440</name>
</gene>
<evidence type="ECO:0000256" key="1">
    <source>
        <dbReference type="SAM" id="MobiDB-lite"/>
    </source>
</evidence>
<proteinExistence type="predicted"/>
<evidence type="ECO:0000313" key="3">
    <source>
        <dbReference type="Proteomes" id="UP000437970"/>
    </source>
</evidence>
<name>A0A7X2CBA2_9PSED</name>
<dbReference type="EMBL" id="WIVW01000001">
    <property type="protein sequence ID" value="MQU25130.1"/>
    <property type="molecule type" value="Genomic_DNA"/>
</dbReference>
<feature type="compositionally biased region" description="Basic and acidic residues" evidence="1">
    <location>
        <begin position="245"/>
        <end position="269"/>
    </location>
</feature>
<organism evidence="2 3">
    <name type="scientific">Pseudomonas helleri</name>
    <dbReference type="NCBI Taxonomy" id="1608996"/>
    <lineage>
        <taxon>Bacteria</taxon>
        <taxon>Pseudomonadati</taxon>
        <taxon>Pseudomonadota</taxon>
        <taxon>Gammaproteobacteria</taxon>
        <taxon>Pseudomonadales</taxon>
        <taxon>Pseudomonadaceae</taxon>
        <taxon>Pseudomonas</taxon>
    </lineage>
</organism>
<sequence>MEPKSSLLSVMRKLKSVYNYREGALPNDYFAQDKNKNDFDELDDPYKVVQSAGIFLSKPSDKNVLDDKSESDFAERIRLYCEQYNLDCKQSLVVGEYSLYDREGQIKYNVDSSGEFKYSGHELVGKHYEDMLRLSANQFKTNSMLICPFVREDDPAITDEMQKANLQLSIRVMIEEGIDVNRIQIRSDKWKHLMDEYKPKEELKETEQVKSDVINSTGVNKEAVEVLKTTNEKGAANDGQNSDAETEKTSEVVHADFSKDKDSKAKGEELSVSDKPNDKSFDVEAVKLNLKEILVDALISSDGEMTNLIAQKKRLAEQNLELGFTANAELINISNIRPQEDGNIYTVNIKPENLENGIHITRQNQMKIYWESRNNDIANGSVKGMLVDSLKASGGDYCKFIDSLNDKGIEAVVTENKRNIAASMTKDGEVLYGQIPLSSSLGKILCESHKEFEKAGRLPSIGEGSYDELFKDDDKAKATVQESTKSKSKLKNKP</sequence>